<comment type="subcellular location">
    <subcellularLocation>
        <location evidence="7">Cytoplasm</location>
    </subcellularLocation>
</comment>
<comment type="pathway">
    <text evidence="1 7">Amino-acid biosynthesis; L-proline biosynthesis; L-glutamate 5-semialdehyde from L-glutamate: step 2/2.</text>
</comment>
<dbReference type="UniPathway" id="UPA00098">
    <property type="reaction ID" value="UER00360"/>
</dbReference>
<dbReference type="InterPro" id="IPR020593">
    <property type="entry name" value="G-glutamylP_reductase_CS"/>
</dbReference>
<keyword evidence="7" id="KW-0963">Cytoplasm</keyword>
<proteinExistence type="inferred from homology"/>
<dbReference type="EMBL" id="CBXI010000031">
    <property type="protein sequence ID" value="CDL91712.1"/>
    <property type="molecule type" value="Genomic_DNA"/>
</dbReference>
<dbReference type="CDD" id="cd07079">
    <property type="entry name" value="ALDH_F18-19_ProA-GPR"/>
    <property type="match status" value="1"/>
</dbReference>
<dbReference type="InterPro" id="IPR012134">
    <property type="entry name" value="Glu-5-SA_DH"/>
</dbReference>
<dbReference type="PANTHER" id="PTHR11063">
    <property type="entry name" value="GLUTAMATE SEMIALDEHYDE DEHYDROGENASE"/>
    <property type="match status" value="1"/>
</dbReference>
<dbReference type="PANTHER" id="PTHR11063:SF8">
    <property type="entry name" value="DELTA-1-PYRROLINE-5-CARBOXYLATE SYNTHASE"/>
    <property type="match status" value="1"/>
</dbReference>
<comment type="caution">
    <text evidence="9">The sequence shown here is derived from an EMBL/GenBank/DDBJ whole genome shotgun (WGS) entry which is preliminary data.</text>
</comment>
<keyword evidence="4 7" id="KW-0521">NADP</keyword>
<comment type="catalytic activity">
    <reaction evidence="6 7">
        <text>L-glutamate 5-semialdehyde + phosphate + NADP(+) = L-glutamyl 5-phosphate + NADPH + H(+)</text>
        <dbReference type="Rhea" id="RHEA:19541"/>
        <dbReference type="ChEBI" id="CHEBI:15378"/>
        <dbReference type="ChEBI" id="CHEBI:43474"/>
        <dbReference type="ChEBI" id="CHEBI:57783"/>
        <dbReference type="ChEBI" id="CHEBI:58066"/>
        <dbReference type="ChEBI" id="CHEBI:58274"/>
        <dbReference type="ChEBI" id="CHEBI:58349"/>
        <dbReference type="EC" id="1.2.1.41"/>
    </reaction>
</comment>
<keyword evidence="2 7" id="KW-0028">Amino-acid biosynthesis</keyword>
<evidence type="ECO:0000259" key="8">
    <source>
        <dbReference type="Pfam" id="PF00171"/>
    </source>
</evidence>
<reference evidence="9 10" key="1">
    <citation type="journal article" date="2015" name="Genome Announc.">
        <title>Draft Genome Sequence of Clostridium tyrobutyricum Strain DIVETGP, Isolated from Cow's Milk for Grana Padano Production.</title>
        <authorList>
            <person name="Soggiu A."/>
            <person name="Piras C."/>
            <person name="Gaiarsa S."/>
            <person name="Sassera D."/>
            <person name="Roncada P."/>
            <person name="Bendixen E."/>
            <person name="Brasca M."/>
            <person name="Bonizzi L."/>
        </authorList>
    </citation>
    <scope>NUCLEOTIDE SEQUENCE [LARGE SCALE GENOMIC DNA]</scope>
    <source>
        <strain evidence="9 10">DIVETGP</strain>
    </source>
</reference>
<dbReference type="EC" id="1.2.1.41" evidence="7"/>
<comment type="function">
    <text evidence="7">Catalyzes the NADPH-dependent reduction of L-glutamate 5-phosphate into L-glutamate 5-semialdehyde and phosphate. The product spontaneously undergoes cyclization to form 1-pyrroline-5-carboxylate.</text>
</comment>
<dbReference type="InterPro" id="IPR016163">
    <property type="entry name" value="Ald_DH_C"/>
</dbReference>
<dbReference type="GO" id="GO:0005737">
    <property type="term" value="C:cytoplasm"/>
    <property type="evidence" value="ECO:0007669"/>
    <property type="project" value="UniProtKB-SubCell"/>
</dbReference>
<dbReference type="Proteomes" id="UP000019482">
    <property type="component" value="Unassembled WGS sequence"/>
</dbReference>
<dbReference type="NCBIfam" id="NF001221">
    <property type="entry name" value="PRK00197.1"/>
    <property type="match status" value="1"/>
</dbReference>
<dbReference type="PROSITE" id="PS01223">
    <property type="entry name" value="PROA"/>
    <property type="match status" value="1"/>
</dbReference>
<evidence type="ECO:0000313" key="9">
    <source>
        <dbReference type="EMBL" id="CDL91712.1"/>
    </source>
</evidence>
<feature type="domain" description="Aldehyde dehydrogenase" evidence="8">
    <location>
        <begin position="40"/>
        <end position="287"/>
    </location>
</feature>
<evidence type="ECO:0000256" key="5">
    <source>
        <dbReference type="ARBA" id="ARBA00023002"/>
    </source>
</evidence>
<evidence type="ECO:0000256" key="4">
    <source>
        <dbReference type="ARBA" id="ARBA00022857"/>
    </source>
</evidence>
<keyword evidence="10" id="KW-1185">Reference proteome</keyword>
<protein>
    <recommendedName>
        <fullName evidence="7">Gamma-glutamyl phosphate reductase</fullName>
        <shortName evidence="7">GPR</shortName>
        <ecNumber evidence="7">1.2.1.41</ecNumber>
    </recommendedName>
    <alternativeName>
        <fullName evidence="7">Glutamate-5-semialdehyde dehydrogenase</fullName>
    </alternativeName>
    <alternativeName>
        <fullName evidence="7">Glutamyl-gamma-semialdehyde dehydrogenase</fullName>
        <shortName evidence="7">GSA dehydrogenase</shortName>
    </alternativeName>
</protein>
<evidence type="ECO:0000256" key="6">
    <source>
        <dbReference type="ARBA" id="ARBA00049024"/>
    </source>
</evidence>
<dbReference type="InterPro" id="IPR000965">
    <property type="entry name" value="GPR_dom"/>
</dbReference>
<dbReference type="InterPro" id="IPR016161">
    <property type="entry name" value="Ald_DH/histidinol_DH"/>
</dbReference>
<evidence type="ECO:0000313" key="10">
    <source>
        <dbReference type="Proteomes" id="UP000019482"/>
    </source>
</evidence>
<evidence type="ECO:0000256" key="3">
    <source>
        <dbReference type="ARBA" id="ARBA00022650"/>
    </source>
</evidence>
<evidence type="ECO:0000256" key="2">
    <source>
        <dbReference type="ARBA" id="ARBA00022605"/>
    </source>
</evidence>
<dbReference type="PIRSF" id="PIRSF000151">
    <property type="entry name" value="GPR"/>
    <property type="match status" value="1"/>
</dbReference>
<dbReference type="GO" id="GO:0050661">
    <property type="term" value="F:NADP binding"/>
    <property type="evidence" value="ECO:0007669"/>
    <property type="project" value="InterPro"/>
</dbReference>
<dbReference type="SUPFAM" id="SSF53720">
    <property type="entry name" value="ALDH-like"/>
    <property type="match status" value="1"/>
</dbReference>
<organism evidence="9 10">
    <name type="scientific">Clostridium tyrobutyricum DIVETGP</name>
    <dbReference type="NCBI Taxonomy" id="1408889"/>
    <lineage>
        <taxon>Bacteria</taxon>
        <taxon>Bacillati</taxon>
        <taxon>Bacillota</taxon>
        <taxon>Clostridia</taxon>
        <taxon>Eubacteriales</taxon>
        <taxon>Clostridiaceae</taxon>
        <taxon>Clostridium</taxon>
    </lineage>
</organism>
<dbReference type="Gene3D" id="3.40.309.10">
    <property type="entry name" value="Aldehyde Dehydrogenase, Chain A, domain 2"/>
    <property type="match status" value="1"/>
</dbReference>
<accession>W6NI38</accession>
<dbReference type="GO" id="GO:0055129">
    <property type="term" value="P:L-proline biosynthetic process"/>
    <property type="evidence" value="ECO:0007669"/>
    <property type="project" value="UniProtKB-UniRule"/>
</dbReference>
<keyword evidence="3 7" id="KW-0641">Proline biosynthesis</keyword>
<dbReference type="InterPro" id="IPR015590">
    <property type="entry name" value="Aldehyde_DH_dom"/>
</dbReference>
<evidence type="ECO:0000256" key="1">
    <source>
        <dbReference type="ARBA" id="ARBA00004985"/>
    </source>
</evidence>
<dbReference type="Gene3D" id="3.40.605.10">
    <property type="entry name" value="Aldehyde Dehydrogenase, Chain A, domain 1"/>
    <property type="match status" value="1"/>
</dbReference>
<dbReference type="OrthoDB" id="9809970at2"/>
<keyword evidence="5 7" id="KW-0560">Oxidoreductase</keyword>
<gene>
    <name evidence="7" type="primary">proA</name>
    <name evidence="9" type="ORF">CTDIVETGP_1782</name>
</gene>
<name>W6NI38_CLOTY</name>
<dbReference type="AlphaFoldDB" id="W6NI38"/>
<dbReference type="HAMAP" id="MF_00412">
    <property type="entry name" value="ProA"/>
    <property type="match status" value="1"/>
</dbReference>
<dbReference type="NCBIfam" id="TIGR00407">
    <property type="entry name" value="proA"/>
    <property type="match status" value="1"/>
</dbReference>
<dbReference type="Pfam" id="PF00171">
    <property type="entry name" value="Aldedh"/>
    <property type="match status" value="1"/>
</dbReference>
<sequence>MNIKEYVVGKSRLAKKASKKLSYESTLVKNKALLNMSEAILKNRNYIIEENKKDVENARKKGISPSLIDRLMLNDERIEGMAKTLKDTAALPDPIGEVTKMWKRPNGLRIGRTRVPLGVIGIIYEARPNVTVDASALCIKSGNAVILKGGSEAINSNMAIYNVISKAASEAGLEDGSIQLIDITDREAVNVMMKLNEYIDVLIPRGGAGLIKNVVKNSTVPVIETGLGNCHVYVDEDADFKMAEDIIINAKTQRPGVCNAMETLLVHKGIAAQFLPHLCDKLKHIGVEIRGCSITQKIVDGIVPAVEDDWATEYLDLILAVKVVSSIDEAMDHIYKYGTRHSEVIVTNSYANSERFLKEVDAAAVYVNASSRFTDGGQFGFGGEIGISTQKLHARGPMGLNELTTGKYIIYGSGQIRQ</sequence>
<dbReference type="RefSeq" id="WP_017752611.1">
    <property type="nucleotide sequence ID" value="NZ_CBXI010000031.1"/>
</dbReference>
<dbReference type="GeneID" id="29419997"/>
<evidence type="ECO:0000256" key="7">
    <source>
        <dbReference type="HAMAP-Rule" id="MF_00412"/>
    </source>
</evidence>
<dbReference type="FunFam" id="3.40.309.10:FF:000006">
    <property type="entry name" value="Gamma-glutamyl phosphate reductase"/>
    <property type="match status" value="1"/>
</dbReference>
<dbReference type="InterPro" id="IPR016162">
    <property type="entry name" value="Ald_DH_N"/>
</dbReference>
<comment type="similarity">
    <text evidence="7">Belongs to the gamma-glutamyl phosphate reductase family.</text>
</comment>
<dbReference type="GO" id="GO:0004350">
    <property type="term" value="F:glutamate-5-semialdehyde dehydrogenase activity"/>
    <property type="evidence" value="ECO:0007669"/>
    <property type="project" value="UniProtKB-UniRule"/>
</dbReference>